<organism evidence="1 2">
    <name type="scientific">Rhizophagus irregularis</name>
    <dbReference type="NCBI Taxonomy" id="588596"/>
    <lineage>
        <taxon>Eukaryota</taxon>
        <taxon>Fungi</taxon>
        <taxon>Fungi incertae sedis</taxon>
        <taxon>Mucoromycota</taxon>
        <taxon>Glomeromycotina</taxon>
        <taxon>Glomeromycetes</taxon>
        <taxon>Glomerales</taxon>
        <taxon>Glomeraceae</taxon>
        <taxon>Rhizophagus</taxon>
    </lineage>
</organism>
<sequence>METPPTKILEKRIAIRKLSKKRFIINTLRKKVTEIRNYSNSILILVSKKARKPFSFKALKNRRFCTPLLFTSHDKISNFISIKVLLQIVSRDHLDHLEIQLRSLEGLKSRNEIIGRIINLAQQLCDNIKAIDLTDKYWWERLDFTLFVLPRTWSVHN</sequence>
<accession>A0A2I1HQR7</accession>
<protein>
    <submittedName>
        <fullName evidence="1">Uncharacterized protein</fullName>
    </submittedName>
</protein>
<comment type="caution">
    <text evidence="1">The sequence shown here is derived from an EMBL/GenBank/DDBJ whole genome shotgun (WGS) entry which is preliminary data.</text>
</comment>
<keyword evidence="2" id="KW-1185">Reference proteome</keyword>
<evidence type="ECO:0000313" key="2">
    <source>
        <dbReference type="Proteomes" id="UP000234323"/>
    </source>
</evidence>
<gene>
    <name evidence="1" type="ORF">RhiirA4_485945</name>
</gene>
<reference evidence="1 2" key="1">
    <citation type="submission" date="2015-10" db="EMBL/GenBank/DDBJ databases">
        <title>Genome analyses suggest a sexual origin of heterokaryosis in a supposedly ancient asexual fungus.</title>
        <authorList>
            <person name="Ropars J."/>
            <person name="Sedzielewska K."/>
            <person name="Noel J."/>
            <person name="Charron P."/>
            <person name="Farinelli L."/>
            <person name="Marton T."/>
            <person name="Kruger M."/>
            <person name="Pelin A."/>
            <person name="Brachmann A."/>
            <person name="Corradi N."/>
        </authorList>
    </citation>
    <scope>NUCLEOTIDE SEQUENCE [LARGE SCALE GENOMIC DNA]</scope>
    <source>
        <strain evidence="1 2">A4</strain>
    </source>
</reference>
<name>A0A2I1HQR7_9GLOM</name>
<dbReference type="EMBL" id="LLXI01005094">
    <property type="protein sequence ID" value="PKY61244.1"/>
    <property type="molecule type" value="Genomic_DNA"/>
</dbReference>
<dbReference type="Proteomes" id="UP000234323">
    <property type="component" value="Unassembled WGS sequence"/>
</dbReference>
<proteinExistence type="predicted"/>
<dbReference type="AlphaFoldDB" id="A0A2I1HQR7"/>
<evidence type="ECO:0000313" key="1">
    <source>
        <dbReference type="EMBL" id="PKY61244.1"/>
    </source>
</evidence>